<accession>A0A521D7A8</accession>
<dbReference type="OrthoDB" id="9787568at2"/>
<keyword evidence="2" id="KW-0889">Transcription antitermination</keyword>
<evidence type="ECO:0000256" key="5">
    <source>
        <dbReference type="ARBA" id="ARBA00023163"/>
    </source>
</evidence>
<dbReference type="PANTHER" id="PTHR11078:SF3">
    <property type="entry name" value="ANTITERMINATION NUSB DOMAIN-CONTAINING PROTEIN"/>
    <property type="match status" value="1"/>
</dbReference>
<keyword evidence="8" id="KW-1185">Reference proteome</keyword>
<protein>
    <submittedName>
        <fullName evidence="7">NusB antitermination factor</fullName>
    </submittedName>
</protein>
<dbReference type="GO" id="GO:0005829">
    <property type="term" value="C:cytosol"/>
    <property type="evidence" value="ECO:0007669"/>
    <property type="project" value="TreeGrafter"/>
</dbReference>
<evidence type="ECO:0000256" key="4">
    <source>
        <dbReference type="ARBA" id="ARBA00023015"/>
    </source>
</evidence>
<keyword evidence="5" id="KW-0804">Transcription</keyword>
<evidence type="ECO:0000256" key="2">
    <source>
        <dbReference type="ARBA" id="ARBA00022814"/>
    </source>
</evidence>
<dbReference type="InterPro" id="IPR035926">
    <property type="entry name" value="NusB-like_sf"/>
</dbReference>
<dbReference type="GO" id="GO:0006353">
    <property type="term" value="P:DNA-templated transcription termination"/>
    <property type="evidence" value="ECO:0007669"/>
    <property type="project" value="InterPro"/>
</dbReference>
<dbReference type="GO" id="GO:0031564">
    <property type="term" value="P:transcription antitermination"/>
    <property type="evidence" value="ECO:0007669"/>
    <property type="project" value="UniProtKB-KW"/>
</dbReference>
<evidence type="ECO:0000256" key="3">
    <source>
        <dbReference type="ARBA" id="ARBA00022884"/>
    </source>
</evidence>
<dbReference type="PANTHER" id="PTHR11078">
    <property type="entry name" value="N UTILIZATION SUBSTANCE PROTEIN B-RELATED"/>
    <property type="match status" value="1"/>
</dbReference>
<reference evidence="7 8" key="1">
    <citation type="submission" date="2017-05" db="EMBL/GenBank/DDBJ databases">
        <authorList>
            <person name="Varghese N."/>
            <person name="Submissions S."/>
        </authorList>
    </citation>
    <scope>NUCLEOTIDE SEQUENCE [LARGE SCALE GENOMIC DNA]</scope>
    <source>
        <strain evidence="7 8">DSM 21342</strain>
    </source>
</reference>
<name>A0A521D7A8_9SPHI</name>
<keyword evidence="4" id="KW-0805">Transcription regulation</keyword>
<gene>
    <name evidence="7" type="ORF">SAMN06265350_10621</name>
</gene>
<evidence type="ECO:0000313" key="8">
    <source>
        <dbReference type="Proteomes" id="UP000315971"/>
    </source>
</evidence>
<dbReference type="Gene3D" id="1.10.940.10">
    <property type="entry name" value="NusB-like"/>
    <property type="match status" value="1"/>
</dbReference>
<dbReference type="EMBL" id="FXSZ01000006">
    <property type="protein sequence ID" value="SMO67579.1"/>
    <property type="molecule type" value="Genomic_DNA"/>
</dbReference>
<dbReference type="GO" id="GO:0003723">
    <property type="term" value="F:RNA binding"/>
    <property type="evidence" value="ECO:0007669"/>
    <property type="project" value="UniProtKB-KW"/>
</dbReference>
<sequence>MRIKVLQTLYAFYQAEVKDIQAFEKSLLQNVAKVNESYLTLLNLIIEVANYTEIDAQERASKYIPTEEDLNVNTRLASNQLIKQLTVFNNLIEETKRLKINFSNDQEIIRTLFKELSVTPEYAIYCQSEEHTLKEDRDILTFLVKKVFPKSILLEQMMEERFINWPIDKPTVYSMVSKTLLEFSETKQRFAPISANWIDDKDFIIDLYRLTIRNNSEYQEYISAKTKNWDAERIAYMDTILMKMAICELMNFNQIPVKVSINEYIDISKEFSTPKSKMFINGILDKILIDLKAENKIRKTGRGLVE</sequence>
<dbReference type="NCBIfam" id="TIGR01951">
    <property type="entry name" value="nusB"/>
    <property type="match status" value="1"/>
</dbReference>
<evidence type="ECO:0000256" key="1">
    <source>
        <dbReference type="ARBA" id="ARBA00005952"/>
    </source>
</evidence>
<evidence type="ECO:0000259" key="6">
    <source>
        <dbReference type="Pfam" id="PF01029"/>
    </source>
</evidence>
<feature type="domain" description="NusB/RsmB/TIM44" evidence="6">
    <location>
        <begin position="199"/>
        <end position="287"/>
    </location>
</feature>
<dbReference type="InterPro" id="IPR011605">
    <property type="entry name" value="NusB_fam"/>
</dbReference>
<dbReference type="Pfam" id="PF01029">
    <property type="entry name" value="NusB"/>
    <property type="match status" value="1"/>
</dbReference>
<keyword evidence="3" id="KW-0694">RNA-binding</keyword>
<organism evidence="7 8">
    <name type="scientific">Solitalea koreensis</name>
    <dbReference type="NCBI Taxonomy" id="543615"/>
    <lineage>
        <taxon>Bacteria</taxon>
        <taxon>Pseudomonadati</taxon>
        <taxon>Bacteroidota</taxon>
        <taxon>Sphingobacteriia</taxon>
        <taxon>Sphingobacteriales</taxon>
        <taxon>Sphingobacteriaceae</taxon>
        <taxon>Solitalea</taxon>
    </lineage>
</organism>
<evidence type="ECO:0000313" key="7">
    <source>
        <dbReference type="EMBL" id="SMO67579.1"/>
    </source>
</evidence>
<comment type="similarity">
    <text evidence="1">Belongs to the NusB family.</text>
</comment>
<dbReference type="InterPro" id="IPR006027">
    <property type="entry name" value="NusB_RsmB_TIM44"/>
</dbReference>
<dbReference type="SUPFAM" id="SSF48013">
    <property type="entry name" value="NusB-like"/>
    <property type="match status" value="1"/>
</dbReference>
<proteinExistence type="inferred from homology"/>
<dbReference type="AlphaFoldDB" id="A0A521D7A8"/>
<dbReference type="Proteomes" id="UP000315971">
    <property type="component" value="Unassembled WGS sequence"/>
</dbReference>